<organism evidence="2 3">
    <name type="scientific">Corynebacterium striatum</name>
    <dbReference type="NCBI Taxonomy" id="43770"/>
    <lineage>
        <taxon>Bacteria</taxon>
        <taxon>Bacillati</taxon>
        <taxon>Actinomycetota</taxon>
        <taxon>Actinomycetes</taxon>
        <taxon>Mycobacteriales</taxon>
        <taxon>Corynebacteriaceae</taxon>
        <taxon>Corynebacterium</taxon>
    </lineage>
</organism>
<evidence type="ECO:0000313" key="2">
    <source>
        <dbReference type="EMBL" id="ART20958.1"/>
    </source>
</evidence>
<feature type="transmembrane region" description="Helical" evidence="1">
    <location>
        <begin position="16"/>
        <end position="37"/>
    </location>
</feature>
<evidence type="ECO:0000256" key="1">
    <source>
        <dbReference type="SAM" id="Phobius"/>
    </source>
</evidence>
<accession>A0A2Z2J707</accession>
<keyword evidence="1" id="KW-0472">Membrane</keyword>
<feature type="transmembrane region" description="Helical" evidence="1">
    <location>
        <begin position="43"/>
        <end position="67"/>
    </location>
</feature>
<dbReference type="EMBL" id="CP021252">
    <property type="protein sequence ID" value="ART20958.1"/>
    <property type="molecule type" value="Genomic_DNA"/>
</dbReference>
<evidence type="ECO:0000313" key="3">
    <source>
        <dbReference type="Proteomes" id="UP000250197"/>
    </source>
</evidence>
<proteinExistence type="predicted"/>
<keyword evidence="1" id="KW-0812">Transmembrane</keyword>
<dbReference type="RefSeq" id="WP_086891081.1">
    <property type="nucleotide sequence ID" value="NZ_CP021252.1"/>
</dbReference>
<dbReference type="KEGG" id="cstr:CBE89_05195"/>
<keyword evidence="1" id="KW-1133">Transmembrane helix</keyword>
<reference evidence="2 3" key="1">
    <citation type="submission" date="2017-05" db="EMBL/GenBank/DDBJ databases">
        <title>Complete genome sequence of Corynebacterium striatum KC-Na-1 isolated from Neophocaena asiaeorientalis in Korea.</title>
        <authorList>
            <person name="Kim J.H."/>
            <person name="Lee K."/>
        </authorList>
    </citation>
    <scope>NUCLEOTIDE SEQUENCE [LARGE SCALE GENOMIC DNA]</scope>
    <source>
        <strain evidence="2 3">KC-Na-01</strain>
    </source>
</reference>
<dbReference type="Proteomes" id="UP000250197">
    <property type="component" value="Chromosome"/>
</dbReference>
<name>A0A2Z2J707_CORST</name>
<dbReference type="AlphaFoldDB" id="A0A2Z2J707"/>
<gene>
    <name evidence="2" type="ORF">CBE89_05195</name>
</gene>
<protein>
    <submittedName>
        <fullName evidence="2">Permease</fullName>
    </submittedName>
</protein>
<sequence>MKIFADTSTWMSNYRFGYILVWAGLVIGLVAFFLQIARGGEALSIGVAGFVVLYSAAMVVLMPRWALNAEVEQERRRKAKEARRELR</sequence>